<organism evidence="3 4">
    <name type="scientific">Actinomarinicola tropica</name>
    <dbReference type="NCBI Taxonomy" id="2789776"/>
    <lineage>
        <taxon>Bacteria</taxon>
        <taxon>Bacillati</taxon>
        <taxon>Actinomycetota</taxon>
        <taxon>Acidimicrobiia</taxon>
        <taxon>Acidimicrobiales</taxon>
        <taxon>Iamiaceae</taxon>
        <taxon>Actinomarinicola</taxon>
    </lineage>
</organism>
<keyword evidence="2" id="KW-1133">Transmembrane helix</keyword>
<dbReference type="EMBL" id="CP045851">
    <property type="protein sequence ID" value="QGG96228.1"/>
    <property type="molecule type" value="Genomic_DNA"/>
</dbReference>
<evidence type="ECO:0000313" key="3">
    <source>
        <dbReference type="EMBL" id="QGG96228.1"/>
    </source>
</evidence>
<reference evidence="3 4" key="1">
    <citation type="submission" date="2019-11" db="EMBL/GenBank/DDBJ databases">
        <authorList>
            <person name="He Y."/>
        </authorList>
    </citation>
    <scope>NUCLEOTIDE SEQUENCE [LARGE SCALE GENOMIC DNA]</scope>
    <source>
        <strain evidence="3 4">SCSIO 58843</strain>
    </source>
</reference>
<feature type="region of interest" description="Disordered" evidence="1">
    <location>
        <begin position="166"/>
        <end position="213"/>
    </location>
</feature>
<proteinExistence type="predicted"/>
<protein>
    <submittedName>
        <fullName evidence="3">Uncharacterized protein</fullName>
    </submittedName>
</protein>
<keyword evidence="4" id="KW-1185">Reference proteome</keyword>
<feature type="transmembrane region" description="Helical" evidence="2">
    <location>
        <begin position="21"/>
        <end position="43"/>
    </location>
</feature>
<gene>
    <name evidence="3" type="ORF">GH723_14570</name>
</gene>
<feature type="transmembrane region" description="Helical" evidence="2">
    <location>
        <begin position="49"/>
        <end position="69"/>
    </location>
</feature>
<keyword evidence="2" id="KW-0472">Membrane</keyword>
<sequence>MQVDRSSTGHHGPRDEPRPAPALAVAALASLGAGAIHAVAAGAHSEHRTAVWTFVALAVAQIGWGALALRAGTKAHAAAGAALAIVALAGWAAAKTTGIPVVDGLGDAEAVQWADGLAAGLALVALLGSLVAMFGLRLPAAHRVVPVAAVALVAASVGGMALAGDHAHEGSHGDDVAHADDHTDGSTLAHADDVDHDANAPHADDDAGHDDATHEAAVVPPAPYDPALPIDLSGVDGVSPQQQAAAENLIAVTLLRLPQFADPAEAEARGWRSIGDGFTGYEHYVNWDLVDDDVVLDPDQPESLVYQVIDGEKTLVAAMFMLPDGVGLDEVPELGGRLTQWHVHDDLCYTPDPVAPRVAGLREPGGPCGPGLVPGRENAMIHVWIVPHECGPFAALEGVGGGTIAEGEERWCDHAHGA</sequence>
<dbReference type="RefSeq" id="WP_153760334.1">
    <property type="nucleotide sequence ID" value="NZ_CP045851.1"/>
</dbReference>
<keyword evidence="2" id="KW-0812">Transmembrane</keyword>
<dbReference type="AlphaFoldDB" id="A0A5Q2RHA8"/>
<feature type="transmembrane region" description="Helical" evidence="2">
    <location>
        <begin position="143"/>
        <end position="163"/>
    </location>
</feature>
<dbReference type="Proteomes" id="UP000334019">
    <property type="component" value="Chromosome"/>
</dbReference>
<name>A0A5Q2RHA8_9ACTN</name>
<evidence type="ECO:0000256" key="1">
    <source>
        <dbReference type="SAM" id="MobiDB-lite"/>
    </source>
</evidence>
<accession>A0A5Q2RHA8</accession>
<feature type="transmembrane region" description="Helical" evidence="2">
    <location>
        <begin position="114"/>
        <end position="136"/>
    </location>
</feature>
<feature type="transmembrane region" description="Helical" evidence="2">
    <location>
        <begin position="76"/>
        <end position="94"/>
    </location>
</feature>
<evidence type="ECO:0000313" key="4">
    <source>
        <dbReference type="Proteomes" id="UP000334019"/>
    </source>
</evidence>
<evidence type="ECO:0000256" key="2">
    <source>
        <dbReference type="SAM" id="Phobius"/>
    </source>
</evidence>
<dbReference type="KEGG" id="atq:GH723_14570"/>